<feature type="DNA-binding region" description="H-T-H motif" evidence="4">
    <location>
        <begin position="28"/>
        <end position="47"/>
    </location>
</feature>
<name>A0ABP4W4Z4_9ACTN</name>
<dbReference type="EMBL" id="BAAAME010000004">
    <property type="protein sequence ID" value="GAA1745561.1"/>
    <property type="molecule type" value="Genomic_DNA"/>
</dbReference>
<dbReference type="InterPro" id="IPR050109">
    <property type="entry name" value="HTH-type_TetR-like_transc_reg"/>
</dbReference>
<protein>
    <submittedName>
        <fullName evidence="6">TetR/AcrR family transcriptional regulator</fullName>
    </submittedName>
</protein>
<dbReference type="Pfam" id="PF16859">
    <property type="entry name" value="TetR_C_11"/>
    <property type="match status" value="1"/>
</dbReference>
<dbReference type="RefSeq" id="WP_344202511.1">
    <property type="nucleotide sequence ID" value="NZ_BAAAME010000004.1"/>
</dbReference>
<evidence type="ECO:0000313" key="7">
    <source>
        <dbReference type="Proteomes" id="UP001501057"/>
    </source>
</evidence>
<gene>
    <name evidence="6" type="ORF">GCM10009710_27000</name>
</gene>
<evidence type="ECO:0000259" key="5">
    <source>
        <dbReference type="PROSITE" id="PS50977"/>
    </source>
</evidence>
<dbReference type="SUPFAM" id="SSF48498">
    <property type="entry name" value="Tetracyclin repressor-like, C-terminal domain"/>
    <property type="match status" value="1"/>
</dbReference>
<dbReference type="PANTHER" id="PTHR30055">
    <property type="entry name" value="HTH-TYPE TRANSCRIPTIONAL REGULATOR RUTR"/>
    <property type="match status" value="1"/>
</dbReference>
<dbReference type="Gene3D" id="1.10.10.60">
    <property type="entry name" value="Homeodomain-like"/>
    <property type="match status" value="1"/>
</dbReference>
<evidence type="ECO:0000256" key="4">
    <source>
        <dbReference type="PROSITE-ProRule" id="PRU00335"/>
    </source>
</evidence>
<dbReference type="InterPro" id="IPR011075">
    <property type="entry name" value="TetR_C"/>
</dbReference>
<dbReference type="PROSITE" id="PS50977">
    <property type="entry name" value="HTH_TETR_2"/>
    <property type="match status" value="1"/>
</dbReference>
<accession>A0ABP4W4Z4</accession>
<dbReference type="Pfam" id="PF00440">
    <property type="entry name" value="TetR_N"/>
    <property type="match status" value="1"/>
</dbReference>
<keyword evidence="3" id="KW-0804">Transcription</keyword>
<comment type="caution">
    <text evidence="6">The sequence shown here is derived from an EMBL/GenBank/DDBJ whole genome shotgun (WGS) entry which is preliminary data.</text>
</comment>
<dbReference type="InterPro" id="IPR036271">
    <property type="entry name" value="Tet_transcr_reg_TetR-rel_C_sf"/>
</dbReference>
<proteinExistence type="predicted"/>
<organism evidence="6 7">
    <name type="scientific">Aeromicrobium alkaliterrae</name>
    <dbReference type="NCBI Taxonomy" id="302168"/>
    <lineage>
        <taxon>Bacteria</taxon>
        <taxon>Bacillati</taxon>
        <taxon>Actinomycetota</taxon>
        <taxon>Actinomycetes</taxon>
        <taxon>Propionibacteriales</taxon>
        <taxon>Nocardioidaceae</taxon>
        <taxon>Aeromicrobium</taxon>
    </lineage>
</organism>
<sequence length="189" mass="20150">MTVRASTLERVHRAVLELVADVGVPGLTMEGVAARAGAGKQTIYRTWDSPLHVLLDALLAASQDDRGRVHVPDTGDLAADLRVVVDGIVAELDDPSADVMMREVIALLPGQPELGEEVLDRLLRPQIAAIEERLAQGGVVEPGPAAELLLGPIFHRWLLRTGPFTADWAQTHVALVLRALGEGSSVVQG</sequence>
<dbReference type="Gene3D" id="1.10.357.10">
    <property type="entry name" value="Tetracycline Repressor, domain 2"/>
    <property type="match status" value="1"/>
</dbReference>
<keyword evidence="2 4" id="KW-0238">DNA-binding</keyword>
<feature type="domain" description="HTH tetR-type" evidence="5">
    <location>
        <begin position="5"/>
        <end position="65"/>
    </location>
</feature>
<evidence type="ECO:0000256" key="3">
    <source>
        <dbReference type="ARBA" id="ARBA00023163"/>
    </source>
</evidence>
<dbReference type="Proteomes" id="UP001501057">
    <property type="component" value="Unassembled WGS sequence"/>
</dbReference>
<dbReference type="InterPro" id="IPR009057">
    <property type="entry name" value="Homeodomain-like_sf"/>
</dbReference>
<evidence type="ECO:0000256" key="1">
    <source>
        <dbReference type="ARBA" id="ARBA00023015"/>
    </source>
</evidence>
<reference evidence="7" key="1">
    <citation type="journal article" date="2019" name="Int. J. Syst. Evol. Microbiol.">
        <title>The Global Catalogue of Microorganisms (GCM) 10K type strain sequencing project: providing services to taxonomists for standard genome sequencing and annotation.</title>
        <authorList>
            <consortium name="The Broad Institute Genomics Platform"/>
            <consortium name="The Broad Institute Genome Sequencing Center for Infectious Disease"/>
            <person name="Wu L."/>
            <person name="Ma J."/>
        </authorList>
    </citation>
    <scope>NUCLEOTIDE SEQUENCE [LARGE SCALE GENOMIC DNA]</scope>
    <source>
        <strain evidence="7">JCM 13518</strain>
    </source>
</reference>
<evidence type="ECO:0000256" key="2">
    <source>
        <dbReference type="ARBA" id="ARBA00023125"/>
    </source>
</evidence>
<keyword evidence="1" id="KW-0805">Transcription regulation</keyword>
<dbReference type="SUPFAM" id="SSF46689">
    <property type="entry name" value="Homeodomain-like"/>
    <property type="match status" value="1"/>
</dbReference>
<dbReference type="InterPro" id="IPR001647">
    <property type="entry name" value="HTH_TetR"/>
</dbReference>
<keyword evidence="7" id="KW-1185">Reference proteome</keyword>
<dbReference type="PANTHER" id="PTHR30055:SF148">
    <property type="entry name" value="TETR-FAMILY TRANSCRIPTIONAL REGULATOR"/>
    <property type="match status" value="1"/>
</dbReference>
<evidence type="ECO:0000313" key="6">
    <source>
        <dbReference type="EMBL" id="GAA1745561.1"/>
    </source>
</evidence>